<dbReference type="InterPro" id="IPR027417">
    <property type="entry name" value="P-loop_NTPase"/>
</dbReference>
<evidence type="ECO:0000256" key="2">
    <source>
        <dbReference type="ARBA" id="ARBA00022475"/>
    </source>
</evidence>
<reference evidence="11" key="1">
    <citation type="journal article" date="2023" name="Science">
        <title>Genome structures resolve the early diversification of teleost fishes.</title>
        <authorList>
            <person name="Parey E."/>
            <person name="Louis A."/>
            <person name="Montfort J."/>
            <person name="Bouchez O."/>
            <person name="Roques C."/>
            <person name="Iampietro C."/>
            <person name="Lluch J."/>
            <person name="Castinel A."/>
            <person name="Donnadieu C."/>
            <person name="Desvignes T."/>
            <person name="Floi Bucao C."/>
            <person name="Jouanno E."/>
            <person name="Wen M."/>
            <person name="Mejri S."/>
            <person name="Dirks R."/>
            <person name="Jansen H."/>
            <person name="Henkel C."/>
            <person name="Chen W.J."/>
            <person name="Zahm M."/>
            <person name="Cabau C."/>
            <person name="Klopp C."/>
            <person name="Thompson A.W."/>
            <person name="Robinson-Rechavi M."/>
            <person name="Braasch I."/>
            <person name="Lecointre G."/>
            <person name="Bobe J."/>
            <person name="Postlethwait J.H."/>
            <person name="Berthelot C."/>
            <person name="Roest Crollius H."/>
            <person name="Guiguen Y."/>
        </authorList>
    </citation>
    <scope>NUCLEOTIDE SEQUENCE</scope>
    <source>
        <strain evidence="11">WJC10195</strain>
    </source>
</reference>
<dbReference type="PROSITE" id="PS51419">
    <property type="entry name" value="RAB"/>
    <property type="match status" value="1"/>
</dbReference>
<dbReference type="Pfam" id="PF00071">
    <property type="entry name" value="Ras"/>
    <property type="match status" value="1"/>
</dbReference>
<feature type="region of interest" description="Disordered" evidence="10">
    <location>
        <begin position="1"/>
        <end position="30"/>
    </location>
</feature>
<feature type="region of interest" description="Disordered" evidence="10">
    <location>
        <begin position="369"/>
        <end position="392"/>
    </location>
</feature>
<feature type="region of interest" description="Disordered" evidence="10">
    <location>
        <begin position="92"/>
        <end position="113"/>
    </location>
</feature>
<evidence type="ECO:0000256" key="8">
    <source>
        <dbReference type="ARBA" id="ARBA00023289"/>
    </source>
</evidence>
<dbReference type="GO" id="GO:0007165">
    <property type="term" value="P:signal transduction"/>
    <property type="evidence" value="ECO:0007669"/>
    <property type="project" value="TreeGrafter"/>
</dbReference>
<dbReference type="InterPro" id="IPR052236">
    <property type="entry name" value="Small_GTPase_RasD"/>
</dbReference>
<protein>
    <recommendedName>
        <fullName evidence="13">Small monomeric GTPase</fullName>
    </recommendedName>
</protein>
<comment type="caution">
    <text evidence="11">The sequence shown here is derived from an EMBL/GenBank/DDBJ whole genome shotgun (WGS) entry which is preliminary data.</text>
</comment>
<evidence type="ECO:0000256" key="9">
    <source>
        <dbReference type="ARBA" id="ARBA00038061"/>
    </source>
</evidence>
<evidence type="ECO:0000313" key="12">
    <source>
        <dbReference type="Proteomes" id="UP001152622"/>
    </source>
</evidence>
<dbReference type="OrthoDB" id="265044at2759"/>
<keyword evidence="12" id="KW-1185">Reference proteome</keyword>
<evidence type="ECO:0000256" key="1">
    <source>
        <dbReference type="ARBA" id="ARBA00004193"/>
    </source>
</evidence>
<keyword evidence="8" id="KW-0636">Prenylation</keyword>
<keyword evidence="5" id="KW-0342">GTP-binding</keyword>
<dbReference type="PANTHER" id="PTHR46149">
    <property type="entry name" value="MIP08469P"/>
    <property type="match status" value="1"/>
</dbReference>
<dbReference type="FunFam" id="3.40.50.300:FF:000475">
    <property type="entry name" value="GTP-binding protein Rhes"/>
    <property type="match status" value="1"/>
</dbReference>
<keyword evidence="6" id="KW-0472">Membrane</keyword>
<evidence type="ECO:0000256" key="3">
    <source>
        <dbReference type="ARBA" id="ARBA00022481"/>
    </source>
</evidence>
<dbReference type="GO" id="GO:0005525">
    <property type="term" value="F:GTP binding"/>
    <property type="evidence" value="ECO:0007669"/>
    <property type="project" value="UniProtKB-KW"/>
</dbReference>
<dbReference type="SMART" id="SM00173">
    <property type="entry name" value="RAS"/>
    <property type="match status" value="1"/>
</dbReference>
<name>A0A9Q1IN26_SYNKA</name>
<dbReference type="SMART" id="SM00174">
    <property type="entry name" value="RHO"/>
    <property type="match status" value="1"/>
</dbReference>
<dbReference type="SMART" id="SM00176">
    <property type="entry name" value="RAN"/>
    <property type="match status" value="1"/>
</dbReference>
<feature type="compositionally biased region" description="Polar residues" evidence="10">
    <location>
        <begin position="102"/>
        <end position="113"/>
    </location>
</feature>
<dbReference type="GO" id="GO:0031681">
    <property type="term" value="F:G-protein beta-subunit binding"/>
    <property type="evidence" value="ECO:0007669"/>
    <property type="project" value="TreeGrafter"/>
</dbReference>
<organism evidence="11 12">
    <name type="scientific">Synaphobranchus kaupii</name>
    <name type="common">Kaup's arrowtooth eel</name>
    <dbReference type="NCBI Taxonomy" id="118154"/>
    <lineage>
        <taxon>Eukaryota</taxon>
        <taxon>Metazoa</taxon>
        <taxon>Chordata</taxon>
        <taxon>Craniata</taxon>
        <taxon>Vertebrata</taxon>
        <taxon>Euteleostomi</taxon>
        <taxon>Actinopterygii</taxon>
        <taxon>Neopterygii</taxon>
        <taxon>Teleostei</taxon>
        <taxon>Anguilliformes</taxon>
        <taxon>Synaphobranchidae</taxon>
        <taxon>Synaphobranchus</taxon>
    </lineage>
</organism>
<proteinExistence type="inferred from homology"/>
<evidence type="ECO:0000256" key="4">
    <source>
        <dbReference type="ARBA" id="ARBA00022741"/>
    </source>
</evidence>
<dbReference type="Gene3D" id="3.40.50.300">
    <property type="entry name" value="P-loop containing nucleotide triphosphate hydrolases"/>
    <property type="match status" value="1"/>
</dbReference>
<dbReference type="EMBL" id="JAINUF010000012">
    <property type="protein sequence ID" value="KAJ8345944.1"/>
    <property type="molecule type" value="Genomic_DNA"/>
</dbReference>
<keyword evidence="4" id="KW-0547">Nucleotide-binding</keyword>
<dbReference type="PROSITE" id="PS51421">
    <property type="entry name" value="RAS"/>
    <property type="match status" value="1"/>
</dbReference>
<comment type="subcellular location">
    <subcellularLocation>
        <location evidence="1">Cell membrane</location>
        <topology evidence="1">Lipid-anchor</topology>
    </subcellularLocation>
</comment>
<evidence type="ECO:0000256" key="7">
    <source>
        <dbReference type="ARBA" id="ARBA00023288"/>
    </source>
</evidence>
<dbReference type="AlphaFoldDB" id="A0A9Q1IN26"/>
<keyword evidence="2" id="KW-1003">Cell membrane</keyword>
<keyword evidence="7" id="KW-0449">Lipoprotein</keyword>
<gene>
    <name evidence="11" type="ORF">SKAU_G00301370</name>
</gene>
<dbReference type="InterPro" id="IPR001806">
    <property type="entry name" value="Small_GTPase"/>
</dbReference>
<feature type="compositionally biased region" description="Basic and acidic residues" evidence="10">
    <location>
        <begin position="16"/>
        <end position="28"/>
    </location>
</feature>
<dbReference type="NCBIfam" id="TIGR00231">
    <property type="entry name" value="small_GTP"/>
    <property type="match status" value="1"/>
</dbReference>
<dbReference type="PANTHER" id="PTHR46149:SF2">
    <property type="entry name" value="GTP-BINDING PROTEIN RHES"/>
    <property type="match status" value="1"/>
</dbReference>
<sequence>MELKASEQVHFTVKTPAERRRSRADHPENLVPAVRQGYACRPKSPGGKGASSSSAKILLHYKNATRHLAASGLKISAISKAGVGIIKTVTGHWSHQEKKTTVSRSTSAGNRHGSSALVLHSQSSPNPLEHEPRQVKLCTAKPQNCRRIVVLGAPRTGKTSVLRRFLRDGFTDKYEPTSEDFHRKLYQIRGENYQVDILDASGERRFPAKRRLSILTGDIFLLVCSVDDRSSFEEVRALRKEIVTAKAKLLKQKMCARVPIVICANKVDLDQKERDVSQTELRRVLGKDCLFFETSAKDGTNLEEMFGALAKSGGLPTETLPFMHRRISIRSYQALRSGRRGARGKRALEPHTPCGALCPLARRPSISTDLRQVLGPSATRKPNKPLERRHIQ</sequence>
<dbReference type="Proteomes" id="UP001152622">
    <property type="component" value="Chromosome 12"/>
</dbReference>
<dbReference type="PRINTS" id="PR00449">
    <property type="entry name" value="RASTRNSFRMNG"/>
</dbReference>
<comment type="similarity">
    <text evidence="9">Belongs to the small GTPase superfamily. RasD family.</text>
</comment>
<accession>A0A9Q1IN26</accession>
<evidence type="ECO:0000256" key="5">
    <source>
        <dbReference type="ARBA" id="ARBA00023134"/>
    </source>
</evidence>
<dbReference type="GO" id="GO:0005886">
    <property type="term" value="C:plasma membrane"/>
    <property type="evidence" value="ECO:0007669"/>
    <property type="project" value="UniProtKB-SubCell"/>
</dbReference>
<keyword evidence="3" id="KW-0488">Methylation</keyword>
<evidence type="ECO:0000313" key="11">
    <source>
        <dbReference type="EMBL" id="KAJ8345944.1"/>
    </source>
</evidence>
<evidence type="ECO:0000256" key="10">
    <source>
        <dbReference type="SAM" id="MobiDB-lite"/>
    </source>
</evidence>
<dbReference type="SMART" id="SM00175">
    <property type="entry name" value="RAB"/>
    <property type="match status" value="1"/>
</dbReference>
<dbReference type="InterPro" id="IPR005225">
    <property type="entry name" value="Small_GTP-bd"/>
</dbReference>
<evidence type="ECO:0000256" key="6">
    <source>
        <dbReference type="ARBA" id="ARBA00023136"/>
    </source>
</evidence>
<evidence type="ECO:0008006" key="13">
    <source>
        <dbReference type="Google" id="ProtNLM"/>
    </source>
</evidence>
<dbReference type="SUPFAM" id="SSF52540">
    <property type="entry name" value="P-loop containing nucleoside triphosphate hydrolases"/>
    <property type="match status" value="1"/>
</dbReference>
<dbReference type="GO" id="GO:0003924">
    <property type="term" value="F:GTPase activity"/>
    <property type="evidence" value="ECO:0007669"/>
    <property type="project" value="InterPro"/>
</dbReference>